<gene>
    <name evidence="2" type="ORF">HQQ74_08950</name>
    <name evidence="1" type="ORF">MMAB1_1506</name>
</gene>
<name>A0A0X3BLD1_9EURY</name>
<evidence type="ECO:0000313" key="2">
    <source>
        <dbReference type="EMBL" id="NQS78808.1"/>
    </source>
</evidence>
<evidence type="ECO:0008006" key="4">
    <source>
        <dbReference type="Google" id="ProtNLM"/>
    </source>
</evidence>
<evidence type="ECO:0000313" key="3">
    <source>
        <dbReference type="Proteomes" id="UP000069850"/>
    </source>
</evidence>
<organism evidence="1 3">
    <name type="scientific">Methanoculleus bourgensis</name>
    <dbReference type="NCBI Taxonomy" id="83986"/>
    <lineage>
        <taxon>Archaea</taxon>
        <taxon>Methanobacteriati</taxon>
        <taxon>Methanobacteriota</taxon>
        <taxon>Stenosarchaea group</taxon>
        <taxon>Methanomicrobia</taxon>
        <taxon>Methanomicrobiales</taxon>
        <taxon>Methanomicrobiaceae</taxon>
        <taxon>Methanoculleus</taxon>
    </lineage>
</organism>
<dbReference type="OrthoDB" id="104754at2157"/>
<dbReference type="KEGG" id="mema:MMAB1_1506"/>
<dbReference type="SUPFAM" id="SSF48452">
    <property type="entry name" value="TPR-like"/>
    <property type="match status" value="1"/>
</dbReference>
<dbReference type="EMBL" id="JABMJE010000147">
    <property type="protein sequence ID" value="NQS78808.1"/>
    <property type="molecule type" value="Genomic_DNA"/>
</dbReference>
<dbReference type="GeneID" id="27137362"/>
<protein>
    <recommendedName>
        <fullName evidence="4">Tetratricopeptide repeat protein</fullName>
    </recommendedName>
</protein>
<proteinExistence type="predicted"/>
<accession>A0A0X3BLD1</accession>
<dbReference type="InterPro" id="IPR011990">
    <property type="entry name" value="TPR-like_helical_dom_sf"/>
</dbReference>
<dbReference type="Proteomes" id="UP000069850">
    <property type="component" value="Chromosome 1"/>
</dbReference>
<reference evidence="2" key="2">
    <citation type="submission" date="2020-05" db="EMBL/GenBank/DDBJ databases">
        <title>The first insight into the ecology of ammonia-tolerant syntrophic propionate oxidizing bacteria.</title>
        <authorList>
            <person name="Singh A."/>
            <person name="Schnurer A."/>
            <person name="Westerholm M."/>
        </authorList>
    </citation>
    <scope>NUCLEOTIDE SEQUENCE</scope>
    <source>
        <strain evidence="2">MAG54</strain>
    </source>
</reference>
<evidence type="ECO:0000313" key="1">
    <source>
        <dbReference type="EMBL" id="CVK32719.1"/>
    </source>
</evidence>
<dbReference type="AlphaFoldDB" id="A0A0X3BLD1"/>
<reference evidence="1 3" key="1">
    <citation type="submission" date="2016-01" db="EMBL/GenBank/DDBJ databases">
        <authorList>
            <person name="Manzoor S."/>
        </authorList>
    </citation>
    <scope>NUCLEOTIDE SEQUENCE [LARGE SCALE GENOMIC DNA]</scope>
    <source>
        <strain evidence="1">Methanoculleus sp MAB1</strain>
    </source>
</reference>
<dbReference type="Proteomes" id="UP000737555">
    <property type="component" value="Unassembled WGS sequence"/>
</dbReference>
<sequence length="392" mass="45049">MAGGFIPEIVVSNRLDKAKTEIFSFIETNAEAIDENFPSFFGKIATILERANVPIPDQVHDEFIDAVVYQVFNVSKRAGDPRFVSRVCDIACGLKRKKERKAGAHLAAAVKLMKIGMPIAAAAYLRPYWKHDAAVGCWYAYCHYILYKEGSAEPGYSAAERWNYLKSARQYMDELGQLRPGLQRLVRGELEQDSWLAEPFWVMIFLATEWLPDNRWFLQIGLARAKQDRNDVALVKMLQIALVRFPDDISFYQEAYHLKFEQGDLGDALSFIRDMLEKFPDDLEPVYYGLRTALYLPRDAEYNEFRALAEERKMPGHVLHLIDYVYAVLRGRQGQAALCLDEFQRKYPSMNYYSDLLRFITIDAPACPDGTNRAVFTSVDHFCKRMLRIGEA</sequence>
<dbReference type="EMBL" id="LT158599">
    <property type="protein sequence ID" value="CVK32719.1"/>
    <property type="molecule type" value="Genomic_DNA"/>
</dbReference>
<dbReference type="RefSeq" id="WP_062263300.1">
    <property type="nucleotide sequence ID" value="NZ_LT158599.1"/>
</dbReference>